<dbReference type="EMBL" id="JAYRBN010000100">
    <property type="protein sequence ID" value="KAL2728330.1"/>
    <property type="molecule type" value="Genomic_DNA"/>
</dbReference>
<evidence type="ECO:0000313" key="2">
    <source>
        <dbReference type="EMBL" id="KAL2728330.1"/>
    </source>
</evidence>
<sequence>MSACYYSPAGYLPVTYFSSPTLLQSEWASRQVRSSHVKTPVASSLVEPELRRARHHQNGDHPRPSPSSSPPLPLSLPLPPPPPPPPSPLLSPPLPPPSLCKKRQITADVSVTSFHDVTATFSTLKKLNVCIKLFKVYYKLIREYHIHHSQELNCEGYVASWDDNKVESLTNFDNYWFSLVLNFDEYASQFWQDAFRRNLNWEVGILDFLLLQSCFEFQRVHIAVFLNEMVKWGYSPTRDENKVGLLTDFDTQFRLEFRRVHIAVLPWGYSASQDDNKIGPSNNFDSYCFSLALNFDEYTSQFSQYAFSVNNNEELMQVQYYIIHIFEILCKLFDFRLELRSGDTRLRETTTKSDLRTTLTWGYSASRDDNKIGPSNDFNSYCFSLVLNFDEYTSQFSQYAFSVNNNEELILELRSGDTRLRETTTKSDLRTTLTVTASFSQYAFSVSNNEELILEFQSGDTRLRETTTKSDLRTTLTVTASFSQYAFSVSNNEELILELRSGDTRLRETTTKSDLRTTLTVTASWGYSASRDDNKIGPSNDFNSYCFSLALNFDEYTSQFSQYAFSVSNNEELILEFQSGDTRLRETTTKSDLRTTLTVTASWGYSASRDDNKIGPSNDFDSYCFSLPLNFDEYTSQFSQYAFSWGYSASRDDNKIGPSNDFNSYCFSLALNFDEYTSQFSQYAFSVSNNEELIAEWGYSASRDDNKIGPSNDFSSYCFSLALNFDEYTSQFSQYAFSVNNNEELRLELRSGILGFTNNLSPRVDLEIFGLSRNFGNLSPRVDLEIFTDNLPPRVDLEIFGLSRNFDNLSPRTDNLPPRVDLEIFGLSRNFDNLSPRVDLEIFAGRHSNDQCFTEEDLDQLRCRPTSFSTNYKSSTLNFDLSRGPVFWSRRRTSKVLWLGHEAKKRLCAEKAPTNCGSRGQLLNF</sequence>
<protein>
    <submittedName>
        <fullName evidence="2">Uncharacterized protein</fullName>
    </submittedName>
</protein>
<gene>
    <name evidence="2" type="ORF">V1477_017606</name>
</gene>
<feature type="region of interest" description="Disordered" evidence="1">
    <location>
        <begin position="54"/>
        <end position="93"/>
    </location>
</feature>
<name>A0ABD2B6H6_VESMC</name>
<dbReference type="AlphaFoldDB" id="A0ABD2B6H6"/>
<proteinExistence type="predicted"/>
<organism evidence="2 3">
    <name type="scientific">Vespula maculifrons</name>
    <name type="common">Eastern yellow jacket</name>
    <name type="synonym">Wasp</name>
    <dbReference type="NCBI Taxonomy" id="7453"/>
    <lineage>
        <taxon>Eukaryota</taxon>
        <taxon>Metazoa</taxon>
        <taxon>Ecdysozoa</taxon>
        <taxon>Arthropoda</taxon>
        <taxon>Hexapoda</taxon>
        <taxon>Insecta</taxon>
        <taxon>Pterygota</taxon>
        <taxon>Neoptera</taxon>
        <taxon>Endopterygota</taxon>
        <taxon>Hymenoptera</taxon>
        <taxon>Apocrita</taxon>
        <taxon>Aculeata</taxon>
        <taxon>Vespoidea</taxon>
        <taxon>Vespidae</taxon>
        <taxon>Vespinae</taxon>
        <taxon>Vespula</taxon>
    </lineage>
</organism>
<evidence type="ECO:0000256" key="1">
    <source>
        <dbReference type="SAM" id="MobiDB-lite"/>
    </source>
</evidence>
<accession>A0ABD2B6H6</accession>
<dbReference type="Proteomes" id="UP001607303">
    <property type="component" value="Unassembled WGS sequence"/>
</dbReference>
<reference evidence="2 3" key="1">
    <citation type="journal article" date="2024" name="Ann. Entomol. Soc. Am.">
        <title>Genomic analyses of the southern and eastern yellowjacket wasps (Hymenoptera: Vespidae) reveal evolutionary signatures of social life.</title>
        <authorList>
            <person name="Catto M.A."/>
            <person name="Caine P.B."/>
            <person name="Orr S.E."/>
            <person name="Hunt B.G."/>
            <person name="Goodisman M.A.D."/>
        </authorList>
    </citation>
    <scope>NUCLEOTIDE SEQUENCE [LARGE SCALE GENOMIC DNA]</scope>
    <source>
        <strain evidence="2">232</strain>
        <tissue evidence="2">Head and thorax</tissue>
    </source>
</reference>
<keyword evidence="3" id="KW-1185">Reference proteome</keyword>
<evidence type="ECO:0000313" key="3">
    <source>
        <dbReference type="Proteomes" id="UP001607303"/>
    </source>
</evidence>
<feature type="compositionally biased region" description="Pro residues" evidence="1">
    <location>
        <begin position="64"/>
        <end position="93"/>
    </location>
</feature>
<comment type="caution">
    <text evidence="2">The sequence shown here is derived from an EMBL/GenBank/DDBJ whole genome shotgun (WGS) entry which is preliminary data.</text>
</comment>